<sequence length="255" mass="26073">MSDLMVPGPVAPPAARRGGGPAPLVHTAAVTTGGTLAWVGWVWLLAALGYGAAVAVISFVGERDTSLWQVAVATWQRWLMLAAGTTMTTTFAPMLITNGVTRARLARSVVVCAVAVGLLGGLFLGAGFAVESVVFAGFGWPRALSNGVSFDSAAAVCRLGAAYGLGLSAWFVSGWLAGLARHVRESAFAILLVPALVPAVLAEGLVLGGVGAFVLPFIPGWRFPFAVGAPVVVTVLGLACVAGVRASREISLVHR</sequence>
<evidence type="ECO:0000313" key="3">
    <source>
        <dbReference type="Proteomes" id="UP000179769"/>
    </source>
</evidence>
<dbReference type="EMBL" id="MAXA01000158">
    <property type="protein sequence ID" value="OHV32151.1"/>
    <property type="molecule type" value="Genomic_DNA"/>
</dbReference>
<feature type="transmembrane region" description="Helical" evidence="1">
    <location>
        <begin position="187"/>
        <end position="215"/>
    </location>
</feature>
<evidence type="ECO:0000313" key="2">
    <source>
        <dbReference type="EMBL" id="OHV32151.1"/>
    </source>
</evidence>
<keyword evidence="3" id="KW-1185">Reference proteome</keyword>
<accession>A0A1S1QFF0</accession>
<keyword evidence="1" id="KW-1133">Transmembrane helix</keyword>
<dbReference type="RefSeq" id="WP_071062484.1">
    <property type="nucleotide sequence ID" value="NZ_MAXA01000158.1"/>
</dbReference>
<dbReference type="Proteomes" id="UP000179769">
    <property type="component" value="Unassembled WGS sequence"/>
</dbReference>
<dbReference type="AlphaFoldDB" id="A0A1S1QFF0"/>
<feature type="transmembrane region" description="Helical" evidence="1">
    <location>
        <begin position="160"/>
        <end position="180"/>
    </location>
</feature>
<organism evidence="2 3">
    <name type="scientific">Parafrankia soli</name>
    <dbReference type="NCBI Taxonomy" id="2599596"/>
    <lineage>
        <taxon>Bacteria</taxon>
        <taxon>Bacillati</taxon>
        <taxon>Actinomycetota</taxon>
        <taxon>Actinomycetes</taxon>
        <taxon>Frankiales</taxon>
        <taxon>Frankiaceae</taxon>
        <taxon>Parafrankia</taxon>
    </lineage>
</organism>
<evidence type="ECO:0000256" key="1">
    <source>
        <dbReference type="SAM" id="Phobius"/>
    </source>
</evidence>
<feature type="transmembrane region" description="Helical" evidence="1">
    <location>
        <begin position="109"/>
        <end position="140"/>
    </location>
</feature>
<name>A0A1S1QFF0_9ACTN</name>
<feature type="transmembrane region" description="Helical" evidence="1">
    <location>
        <begin position="36"/>
        <end position="58"/>
    </location>
</feature>
<gene>
    <name evidence="2" type="ORF">BBK14_15715</name>
</gene>
<feature type="transmembrane region" description="Helical" evidence="1">
    <location>
        <begin position="221"/>
        <end position="244"/>
    </location>
</feature>
<proteinExistence type="predicted"/>
<feature type="transmembrane region" description="Helical" evidence="1">
    <location>
        <begin position="78"/>
        <end position="97"/>
    </location>
</feature>
<reference evidence="3" key="1">
    <citation type="submission" date="2016-07" db="EMBL/GenBank/DDBJ databases">
        <title>Frankia sp. NRRL B-16219 Genome sequencing.</title>
        <authorList>
            <person name="Ghodhbane-Gtari F."/>
            <person name="Swanson E."/>
            <person name="Gueddou A."/>
            <person name="Louati M."/>
            <person name="Nouioui I."/>
            <person name="Hezbri K."/>
            <person name="Abebe-Akele F."/>
            <person name="Simpson S."/>
            <person name="Morris K."/>
            <person name="Thomas K."/>
            <person name="Gtari M."/>
            <person name="Tisa L.S."/>
        </authorList>
    </citation>
    <scope>NUCLEOTIDE SEQUENCE [LARGE SCALE GENOMIC DNA]</scope>
    <source>
        <strain evidence="3">NRRL B-16219</strain>
    </source>
</reference>
<protein>
    <submittedName>
        <fullName evidence="2">Uncharacterized protein</fullName>
    </submittedName>
</protein>
<comment type="caution">
    <text evidence="2">The sequence shown here is derived from an EMBL/GenBank/DDBJ whole genome shotgun (WGS) entry which is preliminary data.</text>
</comment>
<keyword evidence="1" id="KW-0812">Transmembrane</keyword>
<keyword evidence="1" id="KW-0472">Membrane</keyword>